<protein>
    <submittedName>
        <fullName evidence="1">Uncharacterized protein</fullName>
    </submittedName>
</protein>
<dbReference type="EMBL" id="CP008849">
    <property type="protein sequence ID" value="AIF99860.1"/>
    <property type="molecule type" value="Genomic_DNA"/>
</dbReference>
<evidence type="ECO:0000313" key="4">
    <source>
        <dbReference type="Proteomes" id="UP000056090"/>
    </source>
</evidence>
<dbReference type="Proteomes" id="UP000056090">
    <property type="component" value="Chromosome"/>
</dbReference>
<keyword evidence="4" id="KW-1185">Reference proteome</keyword>
<dbReference type="Proteomes" id="UP000263517">
    <property type="component" value="Unassembled WGS sequence"/>
</dbReference>
<dbReference type="KEGG" id="aaus:EP12_15415"/>
<dbReference type="EMBL" id="DNAN01000088">
    <property type="protein sequence ID" value="HAW74590.1"/>
    <property type="molecule type" value="Genomic_DNA"/>
</dbReference>
<evidence type="ECO:0000313" key="3">
    <source>
        <dbReference type="EMBL" id="HBU51191.1"/>
    </source>
</evidence>
<sequence>MKDSILKIEIAQGNWLVDVFSQTADTGVYDLISPSKETTVRLREEEIYGFKYNITAPNKTAFKLYLDDTVIAEGQVGSEGAVSGRGVI</sequence>
<evidence type="ECO:0000313" key="5">
    <source>
        <dbReference type="Proteomes" id="UP000263517"/>
    </source>
</evidence>
<dbReference type="Proteomes" id="UP000264779">
    <property type="component" value="Unassembled WGS sequence"/>
</dbReference>
<organism evidence="1 4">
    <name type="scientific">Alteromonas australica</name>
    <dbReference type="NCBI Taxonomy" id="589873"/>
    <lineage>
        <taxon>Bacteria</taxon>
        <taxon>Pseudomonadati</taxon>
        <taxon>Pseudomonadota</taxon>
        <taxon>Gammaproteobacteria</taxon>
        <taxon>Alteromonadales</taxon>
        <taxon>Alteromonadaceae</taxon>
        <taxon>Alteromonas/Salinimonas group</taxon>
        <taxon>Alteromonas</taxon>
    </lineage>
</organism>
<dbReference type="PATRIC" id="fig|589873.4.peg.3344"/>
<dbReference type="KEGG" id="aal:EP13_14850"/>
<name>A0A075P4I9_9ALTE</name>
<evidence type="ECO:0000313" key="1">
    <source>
        <dbReference type="EMBL" id="AIF99860.1"/>
    </source>
</evidence>
<dbReference type="EMBL" id="DONK01000118">
    <property type="protein sequence ID" value="HBU51191.1"/>
    <property type="molecule type" value="Genomic_DNA"/>
</dbReference>
<dbReference type="OrthoDB" id="6332402at2"/>
<reference evidence="5 6" key="2">
    <citation type="journal article" date="2018" name="Nat. Biotechnol.">
        <title>A standardized bacterial taxonomy based on genome phylogeny substantially revises the tree of life.</title>
        <authorList>
            <person name="Parks D.H."/>
            <person name="Chuvochina M."/>
            <person name="Waite D.W."/>
            <person name="Rinke C."/>
            <person name="Skarshewski A."/>
            <person name="Chaumeil P.A."/>
            <person name="Hugenholtz P."/>
        </authorList>
    </citation>
    <scope>NUCLEOTIDE SEQUENCE [LARGE SCALE GENOMIC DNA]</scope>
    <source>
        <strain evidence="3">UBA11621</strain>
        <strain evidence="2">UBA11978</strain>
    </source>
</reference>
<dbReference type="RefSeq" id="WP_044057915.1">
    <property type="nucleotide sequence ID" value="NZ_CAJXAX010000002.1"/>
</dbReference>
<accession>A0A075P4I9</accession>
<evidence type="ECO:0000313" key="6">
    <source>
        <dbReference type="Proteomes" id="UP000264779"/>
    </source>
</evidence>
<evidence type="ECO:0000313" key="2">
    <source>
        <dbReference type="EMBL" id="HAW74590.1"/>
    </source>
</evidence>
<reference evidence="1 4" key="1">
    <citation type="submission" date="2014-06" db="EMBL/GenBank/DDBJ databases">
        <title>Genomes of Alteromonas australica, a world apart.</title>
        <authorList>
            <person name="Gonzaga A."/>
            <person name="Lopez-Perez M."/>
            <person name="Rodriguez-Valera F."/>
        </authorList>
    </citation>
    <scope>NUCLEOTIDE SEQUENCE [LARGE SCALE GENOMIC DNA]</scope>
    <source>
        <strain evidence="1 4">H 17</strain>
    </source>
</reference>
<proteinExistence type="predicted"/>
<gene>
    <name evidence="2" type="ORF">DCW74_02515</name>
    <name evidence="3" type="ORF">DEB45_08015</name>
    <name evidence="1" type="ORF">EP13_14850</name>
</gene>
<dbReference type="AlphaFoldDB" id="A0A075P4I9"/>
<dbReference type="GeneID" id="78256172"/>